<dbReference type="OrthoDB" id="3944408at2759"/>
<evidence type="ECO:0000259" key="2">
    <source>
        <dbReference type="Pfam" id="PF22980"/>
    </source>
</evidence>
<dbReference type="GeneID" id="43656285"/>
<protein>
    <recommendedName>
        <fullName evidence="2">Myb-like DNA-binding domain-containing protein</fullName>
    </recommendedName>
</protein>
<organism evidence="3 4">
    <name type="scientific">Aspergillus caelatus</name>
    <dbReference type="NCBI Taxonomy" id="61420"/>
    <lineage>
        <taxon>Eukaryota</taxon>
        <taxon>Fungi</taxon>
        <taxon>Dikarya</taxon>
        <taxon>Ascomycota</taxon>
        <taxon>Pezizomycotina</taxon>
        <taxon>Eurotiomycetes</taxon>
        <taxon>Eurotiomycetidae</taxon>
        <taxon>Eurotiales</taxon>
        <taxon>Aspergillaceae</taxon>
        <taxon>Aspergillus</taxon>
        <taxon>Aspergillus subgen. Circumdati</taxon>
    </lineage>
</organism>
<dbReference type="AlphaFoldDB" id="A0A5N7AG24"/>
<dbReference type="RefSeq" id="XP_031931908.1">
    <property type="nucleotide sequence ID" value="XM_032071839.1"/>
</dbReference>
<sequence length="241" mass="26784">MSTARRSKAMPTDGPTVKFLYTIIKQLDLKSIDWGLVANQLEISNGHAARMRYSRFRQQMEGITSTPRAARTKKSPNRSKLNPCKADLLKEADSSDMKPVLKQEPRASSSESTPYIKTDPHAQGFPALADIPSVTYHIISDSPARTITPPYSQMTVSPTDLTTYSATPSFLSPTIGFEHQLSPAYSWPPTKLEPDEDHMLSDVFVKVEEPQMEVVNASCSEVEFCGMFEPGLKIVEEPKDC</sequence>
<dbReference type="Proteomes" id="UP000326268">
    <property type="component" value="Unassembled WGS sequence"/>
</dbReference>
<dbReference type="Pfam" id="PF22980">
    <property type="entry name" value="Myb_DNA-bind_8"/>
    <property type="match status" value="1"/>
</dbReference>
<feature type="compositionally biased region" description="Polar residues" evidence="1">
    <location>
        <begin position="106"/>
        <end position="115"/>
    </location>
</feature>
<evidence type="ECO:0000313" key="4">
    <source>
        <dbReference type="Proteomes" id="UP000326268"/>
    </source>
</evidence>
<gene>
    <name evidence="3" type="ORF">BDV27DRAFT_153651</name>
</gene>
<accession>A0A5N7AG24</accession>
<proteinExistence type="predicted"/>
<feature type="domain" description="Myb-like DNA-binding" evidence="2">
    <location>
        <begin position="13"/>
        <end position="61"/>
    </location>
</feature>
<dbReference type="InterPro" id="IPR054505">
    <property type="entry name" value="Myb_DNA-bind_8"/>
</dbReference>
<evidence type="ECO:0000256" key="1">
    <source>
        <dbReference type="SAM" id="MobiDB-lite"/>
    </source>
</evidence>
<feature type="compositionally biased region" description="Basic and acidic residues" evidence="1">
    <location>
        <begin position="87"/>
        <end position="105"/>
    </location>
</feature>
<name>A0A5N7AG24_9EURO</name>
<evidence type="ECO:0000313" key="3">
    <source>
        <dbReference type="EMBL" id="KAE8368827.1"/>
    </source>
</evidence>
<dbReference type="EMBL" id="ML737580">
    <property type="protein sequence ID" value="KAE8368827.1"/>
    <property type="molecule type" value="Genomic_DNA"/>
</dbReference>
<feature type="region of interest" description="Disordered" evidence="1">
    <location>
        <begin position="60"/>
        <end position="116"/>
    </location>
</feature>
<reference evidence="3 4" key="1">
    <citation type="submission" date="2019-04" db="EMBL/GenBank/DDBJ databases">
        <title>Friends and foes A comparative genomics studyof 23 Aspergillus species from section Flavi.</title>
        <authorList>
            <consortium name="DOE Joint Genome Institute"/>
            <person name="Kjaerbolling I."/>
            <person name="Vesth T."/>
            <person name="Frisvad J.C."/>
            <person name="Nybo J.L."/>
            <person name="Theobald S."/>
            <person name="Kildgaard S."/>
            <person name="Isbrandt T."/>
            <person name="Kuo A."/>
            <person name="Sato A."/>
            <person name="Lyhne E.K."/>
            <person name="Kogle M.E."/>
            <person name="Wiebenga A."/>
            <person name="Kun R.S."/>
            <person name="Lubbers R.J."/>
            <person name="Makela M.R."/>
            <person name="Barry K."/>
            <person name="Chovatia M."/>
            <person name="Clum A."/>
            <person name="Daum C."/>
            <person name="Haridas S."/>
            <person name="He G."/>
            <person name="LaButti K."/>
            <person name="Lipzen A."/>
            <person name="Mondo S."/>
            <person name="Riley R."/>
            <person name="Salamov A."/>
            <person name="Simmons B.A."/>
            <person name="Magnuson J.K."/>
            <person name="Henrissat B."/>
            <person name="Mortensen U.H."/>
            <person name="Larsen T.O."/>
            <person name="Devries R.P."/>
            <person name="Grigoriev I.V."/>
            <person name="Machida M."/>
            <person name="Baker S.E."/>
            <person name="Andersen M.R."/>
        </authorList>
    </citation>
    <scope>NUCLEOTIDE SEQUENCE [LARGE SCALE GENOMIC DNA]</scope>
    <source>
        <strain evidence="3 4">CBS 763.97</strain>
    </source>
</reference>
<keyword evidence="4" id="KW-1185">Reference proteome</keyword>